<reference evidence="4" key="1">
    <citation type="journal article" date="2019" name="Int. J. Syst. Evol. Microbiol.">
        <title>The Global Catalogue of Microorganisms (GCM) 10K type strain sequencing project: providing services to taxonomists for standard genome sequencing and annotation.</title>
        <authorList>
            <consortium name="The Broad Institute Genomics Platform"/>
            <consortium name="The Broad Institute Genome Sequencing Center for Infectious Disease"/>
            <person name="Wu L."/>
            <person name="Ma J."/>
        </authorList>
    </citation>
    <scope>NUCLEOTIDE SEQUENCE [LARGE SCALE GENOMIC DNA]</scope>
    <source>
        <strain evidence="4">CGMCC 4.1437</strain>
    </source>
</reference>
<gene>
    <name evidence="3" type="ORF">ACFP3U_03875</name>
</gene>
<name>A0ABW0WX53_9ACTN</name>
<accession>A0ABW0WX53</accession>
<sequence length="246" mass="23919">MDLETMPRRTGRARATALAGLALAVAAVLAGCDDGNKAASDAATSGAERSASASASPGAATGGTDPTATTAAPSAPAPATTPPSDPTATTPDPRPASPGPSTAAPTPALTPTPAPTPPGAGGNGIAVGEPAPNGSGNGSPVHPAITYRVDGSKLTVWFYGGVCQRYALKADESKPGRVDVRVTTAAPVPAGQACAELAKRQTVTADLKQPLQGRAVTDLATGQAVPLEADPKIGPDPGGPEISGTP</sequence>
<dbReference type="RefSeq" id="WP_380223701.1">
    <property type="nucleotide sequence ID" value="NZ_JBHSOF010000002.1"/>
</dbReference>
<evidence type="ECO:0000313" key="3">
    <source>
        <dbReference type="EMBL" id="MFC5662118.1"/>
    </source>
</evidence>
<evidence type="ECO:0000256" key="2">
    <source>
        <dbReference type="SAM" id="SignalP"/>
    </source>
</evidence>
<dbReference type="EMBL" id="JBHSOF010000002">
    <property type="protein sequence ID" value="MFC5662118.1"/>
    <property type="molecule type" value="Genomic_DNA"/>
</dbReference>
<keyword evidence="4" id="KW-1185">Reference proteome</keyword>
<proteinExistence type="predicted"/>
<feature type="compositionally biased region" description="Pro residues" evidence="1">
    <location>
        <begin position="108"/>
        <end position="118"/>
    </location>
</feature>
<protein>
    <submittedName>
        <fullName evidence="3">Uncharacterized protein</fullName>
    </submittedName>
</protein>
<keyword evidence="2" id="KW-0732">Signal</keyword>
<feature type="compositionally biased region" description="Pro residues" evidence="1">
    <location>
        <begin position="75"/>
        <end position="85"/>
    </location>
</feature>
<evidence type="ECO:0000313" key="4">
    <source>
        <dbReference type="Proteomes" id="UP001595975"/>
    </source>
</evidence>
<evidence type="ECO:0000256" key="1">
    <source>
        <dbReference type="SAM" id="MobiDB-lite"/>
    </source>
</evidence>
<feature type="region of interest" description="Disordered" evidence="1">
    <location>
        <begin position="35"/>
        <end position="139"/>
    </location>
</feature>
<organism evidence="3 4">
    <name type="scientific">Kitasatospora misakiensis</name>
    <dbReference type="NCBI Taxonomy" id="67330"/>
    <lineage>
        <taxon>Bacteria</taxon>
        <taxon>Bacillati</taxon>
        <taxon>Actinomycetota</taxon>
        <taxon>Actinomycetes</taxon>
        <taxon>Kitasatosporales</taxon>
        <taxon>Streptomycetaceae</taxon>
        <taxon>Kitasatospora</taxon>
    </lineage>
</organism>
<feature type="compositionally biased region" description="Low complexity" evidence="1">
    <location>
        <begin position="42"/>
        <end position="74"/>
    </location>
</feature>
<comment type="caution">
    <text evidence="3">The sequence shown here is derived from an EMBL/GenBank/DDBJ whole genome shotgun (WGS) entry which is preliminary data.</text>
</comment>
<dbReference type="Proteomes" id="UP001595975">
    <property type="component" value="Unassembled WGS sequence"/>
</dbReference>
<feature type="signal peptide" evidence="2">
    <location>
        <begin position="1"/>
        <end position="30"/>
    </location>
</feature>
<feature type="chain" id="PRO_5047225691" evidence="2">
    <location>
        <begin position="31"/>
        <end position="246"/>
    </location>
</feature>
<feature type="region of interest" description="Disordered" evidence="1">
    <location>
        <begin position="222"/>
        <end position="246"/>
    </location>
</feature>